<dbReference type="InterPro" id="IPR004045">
    <property type="entry name" value="Glutathione_S-Trfase_N"/>
</dbReference>
<dbReference type="PANTHER" id="PTHR44051:SF2">
    <property type="entry name" value="HYPOTHETICAL GLUTATHIONE S-TRANSFERASE LIKE PROTEIN"/>
    <property type="match status" value="1"/>
</dbReference>
<protein>
    <submittedName>
        <fullName evidence="4">Glutathione S-transferase</fullName>
        <ecNumber evidence="4">2.5.1.18</ecNumber>
    </submittedName>
</protein>
<feature type="domain" description="GST N-terminal" evidence="2">
    <location>
        <begin position="16"/>
        <end position="98"/>
    </location>
</feature>
<accession>A0ABR6G5U7</accession>
<organism evidence="4 5">
    <name type="scientific">Rhizobium laguerreae</name>
    <dbReference type="NCBI Taxonomy" id="1076926"/>
    <lineage>
        <taxon>Bacteria</taxon>
        <taxon>Pseudomonadati</taxon>
        <taxon>Pseudomonadota</taxon>
        <taxon>Alphaproteobacteria</taxon>
        <taxon>Hyphomicrobiales</taxon>
        <taxon>Rhizobiaceae</taxon>
        <taxon>Rhizobium/Agrobacterium group</taxon>
        <taxon>Rhizobium</taxon>
    </lineage>
</organism>
<evidence type="ECO:0000256" key="1">
    <source>
        <dbReference type="RuleBase" id="RU003494"/>
    </source>
</evidence>
<evidence type="ECO:0000313" key="4">
    <source>
        <dbReference type="EMBL" id="MBB3161639.1"/>
    </source>
</evidence>
<dbReference type="SUPFAM" id="SSF47616">
    <property type="entry name" value="GST C-terminal domain-like"/>
    <property type="match status" value="1"/>
</dbReference>
<dbReference type="SUPFAM" id="SSF52833">
    <property type="entry name" value="Thioredoxin-like"/>
    <property type="match status" value="1"/>
</dbReference>
<dbReference type="EMBL" id="JACHXX010000002">
    <property type="protein sequence ID" value="MBB3161639.1"/>
    <property type="molecule type" value="Genomic_DNA"/>
</dbReference>
<sequence length="223" mass="25592">MINPFEFYFCKELFMPDFKLHCFALSGNCYKVALFFALAGIKWESIFVDYLGGETRTEEWRKTINEQGEAPVLEHGQMKISQSGIILDYLSEVTGQFGAQTAEERRDVMRWILFDNHKFTSYYATLRFMYGLQKSGETPVVEFLRLRAKAAYAIVDEHLAHRAFMVGDRVTIADLSLAGYVFMPEETGIDHSAYPAIAAWKDRISNMPGWRHPYDLMPGPTSL</sequence>
<evidence type="ECO:0000313" key="5">
    <source>
        <dbReference type="Proteomes" id="UP000542811"/>
    </source>
</evidence>
<feature type="domain" description="GST C-terminal" evidence="3">
    <location>
        <begin position="101"/>
        <end position="221"/>
    </location>
</feature>
<keyword evidence="4" id="KW-0808">Transferase</keyword>
<proteinExistence type="inferred from homology"/>
<dbReference type="PROSITE" id="PS50404">
    <property type="entry name" value="GST_NTER"/>
    <property type="match status" value="1"/>
</dbReference>
<dbReference type="PANTHER" id="PTHR44051">
    <property type="entry name" value="GLUTATHIONE S-TRANSFERASE-RELATED"/>
    <property type="match status" value="1"/>
</dbReference>
<dbReference type="PROSITE" id="PS50405">
    <property type="entry name" value="GST_CTER"/>
    <property type="match status" value="1"/>
</dbReference>
<evidence type="ECO:0000259" key="2">
    <source>
        <dbReference type="PROSITE" id="PS50404"/>
    </source>
</evidence>
<name>A0ABR6G5U7_9HYPH</name>
<dbReference type="SFLD" id="SFLDG00358">
    <property type="entry name" value="Main_(cytGST)"/>
    <property type="match status" value="1"/>
</dbReference>
<dbReference type="CDD" id="cd03056">
    <property type="entry name" value="GST_N_4"/>
    <property type="match status" value="1"/>
</dbReference>
<dbReference type="InterPro" id="IPR010987">
    <property type="entry name" value="Glutathione-S-Trfase_C-like"/>
</dbReference>
<dbReference type="Pfam" id="PF00043">
    <property type="entry name" value="GST_C"/>
    <property type="match status" value="1"/>
</dbReference>
<comment type="caution">
    <text evidence="4">The sequence shown here is derived from an EMBL/GenBank/DDBJ whole genome shotgun (WGS) entry which is preliminary data.</text>
</comment>
<dbReference type="SFLD" id="SFLDS00019">
    <property type="entry name" value="Glutathione_Transferase_(cytos"/>
    <property type="match status" value="1"/>
</dbReference>
<dbReference type="InterPro" id="IPR004046">
    <property type="entry name" value="GST_C"/>
</dbReference>
<dbReference type="Gene3D" id="3.40.30.10">
    <property type="entry name" value="Glutaredoxin"/>
    <property type="match status" value="1"/>
</dbReference>
<dbReference type="Pfam" id="PF02798">
    <property type="entry name" value="GST_N"/>
    <property type="match status" value="1"/>
</dbReference>
<dbReference type="InterPro" id="IPR036282">
    <property type="entry name" value="Glutathione-S-Trfase_C_sf"/>
</dbReference>
<dbReference type="GO" id="GO:0004364">
    <property type="term" value="F:glutathione transferase activity"/>
    <property type="evidence" value="ECO:0007669"/>
    <property type="project" value="UniProtKB-EC"/>
</dbReference>
<gene>
    <name evidence="4" type="ORF">FHS25_002088</name>
</gene>
<dbReference type="InterPro" id="IPR040079">
    <property type="entry name" value="Glutathione_S-Trfase"/>
</dbReference>
<evidence type="ECO:0000259" key="3">
    <source>
        <dbReference type="PROSITE" id="PS50405"/>
    </source>
</evidence>
<keyword evidence="5" id="KW-1185">Reference proteome</keyword>
<dbReference type="Gene3D" id="1.20.1050.10">
    <property type="match status" value="1"/>
</dbReference>
<dbReference type="InterPro" id="IPR036249">
    <property type="entry name" value="Thioredoxin-like_sf"/>
</dbReference>
<comment type="similarity">
    <text evidence="1">Belongs to the GST superfamily.</text>
</comment>
<reference evidence="4 5" key="1">
    <citation type="submission" date="2020-08" db="EMBL/GenBank/DDBJ databases">
        <title>Genomic Encyclopedia of Type Strains, Phase III (KMG-III): the genomes of soil and plant-associated and newly described type strains.</title>
        <authorList>
            <person name="Whitman W."/>
        </authorList>
    </citation>
    <scope>NUCLEOTIDE SEQUENCE [LARGE SCALE GENOMIC DNA]</scope>
    <source>
        <strain evidence="4 5">CECT 8280</strain>
    </source>
</reference>
<dbReference type="Proteomes" id="UP000542811">
    <property type="component" value="Unassembled WGS sequence"/>
</dbReference>
<dbReference type="EC" id="2.5.1.18" evidence="4"/>